<evidence type="ECO:0000313" key="3">
    <source>
        <dbReference type="EMBL" id="GAV63506.1"/>
    </source>
</evidence>
<feature type="compositionally biased region" description="Low complexity" evidence="2">
    <location>
        <begin position="342"/>
        <end position="362"/>
    </location>
</feature>
<reference evidence="4" key="1">
    <citation type="submission" date="2016-04" db="EMBL/GenBank/DDBJ databases">
        <title>Cephalotus genome sequencing.</title>
        <authorList>
            <person name="Fukushima K."/>
            <person name="Hasebe M."/>
            <person name="Fang X."/>
        </authorList>
    </citation>
    <scope>NUCLEOTIDE SEQUENCE [LARGE SCALE GENOMIC DNA]</scope>
    <source>
        <strain evidence="4">cv. St1</strain>
    </source>
</reference>
<dbReference type="PANTHER" id="PTHR35507:SF1">
    <property type="entry name" value="TMF_TATA_BD DOMAIN-CONTAINING PROTEIN"/>
    <property type="match status" value="1"/>
</dbReference>
<name>A0A1Q3B620_CEPFO</name>
<evidence type="ECO:0000256" key="2">
    <source>
        <dbReference type="SAM" id="MobiDB-lite"/>
    </source>
</evidence>
<sequence>MAEAEDDLGFGSAKAAHPPSVVTLAQFSHTTSPCPRRLSSSFTQPSRPVSSARKMAWVSLQGRLVNAEEATSARAIGGGLSRDESVAWELFTPFERFLIVAVVGVSSAESKKNRLIRQLKKSVELRDHVLTSMQQKLDNLCEQLTTVKDQAESRNMSFNKNVESPWNETLKSDKIQFVDCGCWLCDDHHGLFTGLAGHSFRKASAGEEKLQNHTNDAEPEERRMSDLSDWGSSVTSSVEIQMNTFATEQDLFNLKRECEEKDTTIKELTTFLQSSGVAGSKRIADLEDIIRRKNMTITRLKKDMVVLEQKVVQLTRLRRPSHCTSSSNSWQIPVMADNLLYDMDSTTSPSSSDSDSQPASRSETPVAKVDEIRVEIISDSVTTRNQKPIPAKSSSSLVRLTNQLTKSLPVSILQENSANQKSGTPAGQKQLSASGDYKGSRRRIQPASKGAAPQKRWT</sequence>
<dbReference type="EMBL" id="BDDD01000309">
    <property type="protein sequence ID" value="GAV63506.1"/>
    <property type="molecule type" value="Genomic_DNA"/>
</dbReference>
<feature type="compositionally biased region" description="Polar residues" evidence="2">
    <location>
        <begin position="413"/>
        <end position="433"/>
    </location>
</feature>
<evidence type="ECO:0000313" key="4">
    <source>
        <dbReference type="Proteomes" id="UP000187406"/>
    </source>
</evidence>
<feature type="coiled-coil region" evidence="1">
    <location>
        <begin position="283"/>
        <end position="317"/>
    </location>
</feature>
<dbReference type="STRING" id="3775.A0A1Q3B620"/>
<keyword evidence="1" id="KW-0175">Coiled coil</keyword>
<dbReference type="InParanoid" id="A0A1Q3B620"/>
<feature type="region of interest" description="Disordered" evidence="2">
    <location>
        <begin position="204"/>
        <end position="230"/>
    </location>
</feature>
<feature type="region of interest" description="Disordered" evidence="2">
    <location>
        <begin position="342"/>
        <end position="367"/>
    </location>
</feature>
<dbReference type="AlphaFoldDB" id="A0A1Q3B620"/>
<gene>
    <name evidence="3" type="ORF">CFOL_v3_07024</name>
</gene>
<organism evidence="3 4">
    <name type="scientific">Cephalotus follicularis</name>
    <name type="common">Albany pitcher plant</name>
    <dbReference type="NCBI Taxonomy" id="3775"/>
    <lineage>
        <taxon>Eukaryota</taxon>
        <taxon>Viridiplantae</taxon>
        <taxon>Streptophyta</taxon>
        <taxon>Embryophyta</taxon>
        <taxon>Tracheophyta</taxon>
        <taxon>Spermatophyta</taxon>
        <taxon>Magnoliopsida</taxon>
        <taxon>eudicotyledons</taxon>
        <taxon>Gunneridae</taxon>
        <taxon>Pentapetalae</taxon>
        <taxon>rosids</taxon>
        <taxon>fabids</taxon>
        <taxon>Oxalidales</taxon>
        <taxon>Cephalotaceae</taxon>
        <taxon>Cephalotus</taxon>
    </lineage>
</organism>
<dbReference type="OrthoDB" id="1894403at2759"/>
<feature type="region of interest" description="Disordered" evidence="2">
    <location>
        <begin position="413"/>
        <end position="458"/>
    </location>
</feature>
<protein>
    <submittedName>
        <fullName evidence="3">Uncharacterized protein</fullName>
    </submittedName>
</protein>
<dbReference type="Proteomes" id="UP000187406">
    <property type="component" value="Unassembled WGS sequence"/>
</dbReference>
<comment type="caution">
    <text evidence="3">The sequence shown here is derived from an EMBL/GenBank/DDBJ whole genome shotgun (WGS) entry which is preliminary data.</text>
</comment>
<accession>A0A1Q3B620</accession>
<dbReference type="FunCoup" id="A0A1Q3B620">
    <property type="interactions" value="560"/>
</dbReference>
<keyword evidence="4" id="KW-1185">Reference proteome</keyword>
<proteinExistence type="predicted"/>
<evidence type="ECO:0000256" key="1">
    <source>
        <dbReference type="SAM" id="Coils"/>
    </source>
</evidence>
<dbReference type="PANTHER" id="PTHR35507">
    <property type="entry name" value="OS09G0488600 PROTEIN"/>
    <property type="match status" value="1"/>
</dbReference>